<dbReference type="AlphaFoldDB" id="A0A225V9A8"/>
<dbReference type="InterPro" id="IPR053134">
    <property type="entry name" value="RNA-dir_DNA_polymerase"/>
</dbReference>
<dbReference type="Pfam" id="PF00078">
    <property type="entry name" value="RVT_1"/>
    <property type="match status" value="1"/>
</dbReference>
<protein>
    <recommendedName>
        <fullName evidence="1">Reverse transcriptase domain-containing protein</fullName>
    </recommendedName>
</protein>
<dbReference type="EMBL" id="NBNE01006493">
    <property type="protein sequence ID" value="OWZ01963.1"/>
    <property type="molecule type" value="Genomic_DNA"/>
</dbReference>
<evidence type="ECO:0000259" key="1">
    <source>
        <dbReference type="Pfam" id="PF00078"/>
    </source>
</evidence>
<dbReference type="Gene3D" id="3.10.10.10">
    <property type="entry name" value="HIV Type 1 Reverse Transcriptase, subunit A, domain 1"/>
    <property type="match status" value="1"/>
</dbReference>
<dbReference type="PANTHER" id="PTHR24559:SF444">
    <property type="entry name" value="REVERSE TRANSCRIPTASE DOMAIN-CONTAINING PROTEIN"/>
    <property type="match status" value="1"/>
</dbReference>
<dbReference type="STRING" id="4795.A0A225V9A8"/>
<dbReference type="InterPro" id="IPR043128">
    <property type="entry name" value="Rev_trsase/Diguanyl_cyclase"/>
</dbReference>
<dbReference type="Proteomes" id="UP000198211">
    <property type="component" value="Unassembled WGS sequence"/>
</dbReference>
<dbReference type="SUPFAM" id="SSF56672">
    <property type="entry name" value="DNA/RNA polymerases"/>
    <property type="match status" value="1"/>
</dbReference>
<sequence length="263" mass="30368">MHYYRQHEHSAAFDETKIISSKPFLKELRNGKGVEAVFAVNPHASEKDEHFKQQGLDALVDNPAYGGLVKYRDTVFRTELPSSTPPIHKGIEHEFQLHSGTQPISVKQWRQSPDQRKVIQGWTTEMVQAGIIRSSTSAFCAPTLCVKKPVGWRIGHDYRQLNSATISPVIPMPRKEDTFDVMGGRYWFSCMDLLWGYYHVKLRESDIPFRVFSTLDGLFEYLVTPMGLVEALARLIRVFCDLRDVMRIYFDDIYVYTQDQDVQ</sequence>
<proteinExistence type="predicted"/>
<dbReference type="PANTHER" id="PTHR24559">
    <property type="entry name" value="TRANSPOSON TY3-I GAG-POL POLYPROTEIN"/>
    <property type="match status" value="1"/>
</dbReference>
<dbReference type="InterPro" id="IPR043502">
    <property type="entry name" value="DNA/RNA_pol_sf"/>
</dbReference>
<evidence type="ECO:0000313" key="3">
    <source>
        <dbReference type="Proteomes" id="UP000198211"/>
    </source>
</evidence>
<dbReference type="Gene3D" id="3.30.70.270">
    <property type="match status" value="1"/>
</dbReference>
<accession>A0A225V9A8</accession>
<dbReference type="CDD" id="cd01647">
    <property type="entry name" value="RT_LTR"/>
    <property type="match status" value="1"/>
</dbReference>
<reference evidence="3" key="1">
    <citation type="submission" date="2017-03" db="EMBL/GenBank/DDBJ databases">
        <title>Phytopthora megakarya and P. palmivora, two closely related causual agents of cacao black pod achieved similar genome size and gene model numbers by different mechanisms.</title>
        <authorList>
            <person name="Ali S."/>
            <person name="Shao J."/>
            <person name="Larry D.J."/>
            <person name="Kronmiller B."/>
            <person name="Shen D."/>
            <person name="Strem M.D."/>
            <person name="Melnick R.L."/>
            <person name="Guiltinan M.J."/>
            <person name="Tyler B.M."/>
            <person name="Meinhardt L.W."/>
            <person name="Bailey B.A."/>
        </authorList>
    </citation>
    <scope>NUCLEOTIDE SEQUENCE [LARGE SCALE GENOMIC DNA]</scope>
    <source>
        <strain evidence="3">zdho120</strain>
    </source>
</reference>
<comment type="caution">
    <text evidence="2">The sequence shown here is derived from an EMBL/GenBank/DDBJ whole genome shotgun (WGS) entry which is preliminary data.</text>
</comment>
<dbReference type="OrthoDB" id="124525at2759"/>
<gene>
    <name evidence="2" type="ORF">PHMEG_00026558</name>
</gene>
<evidence type="ECO:0000313" key="2">
    <source>
        <dbReference type="EMBL" id="OWZ01963.1"/>
    </source>
</evidence>
<dbReference type="InterPro" id="IPR000477">
    <property type="entry name" value="RT_dom"/>
</dbReference>
<name>A0A225V9A8_9STRA</name>
<keyword evidence="3" id="KW-1185">Reference proteome</keyword>
<feature type="domain" description="Reverse transcriptase" evidence="1">
    <location>
        <begin position="147"/>
        <end position="260"/>
    </location>
</feature>
<organism evidence="2 3">
    <name type="scientific">Phytophthora megakarya</name>
    <dbReference type="NCBI Taxonomy" id="4795"/>
    <lineage>
        <taxon>Eukaryota</taxon>
        <taxon>Sar</taxon>
        <taxon>Stramenopiles</taxon>
        <taxon>Oomycota</taxon>
        <taxon>Peronosporomycetes</taxon>
        <taxon>Peronosporales</taxon>
        <taxon>Peronosporaceae</taxon>
        <taxon>Phytophthora</taxon>
    </lineage>
</organism>